<keyword evidence="3" id="KW-1185">Reference proteome</keyword>
<evidence type="ECO:0000259" key="1">
    <source>
        <dbReference type="Pfam" id="PF24209"/>
    </source>
</evidence>
<protein>
    <recommendedName>
        <fullName evidence="1">DUF7431 domain-containing protein</fullName>
    </recommendedName>
</protein>
<dbReference type="VEuPathDB" id="FungiDB:RhiirFUN_019375"/>
<name>A0A2I1HAI2_9GLOM</name>
<accession>A0A2I1HAI2</accession>
<dbReference type="Proteomes" id="UP000234323">
    <property type="component" value="Unassembled WGS sequence"/>
</dbReference>
<evidence type="ECO:0000313" key="3">
    <source>
        <dbReference type="Proteomes" id="UP000234323"/>
    </source>
</evidence>
<dbReference type="AlphaFoldDB" id="A0A2I1HAI2"/>
<dbReference type="Pfam" id="PF24209">
    <property type="entry name" value="DUF7431"/>
    <property type="match status" value="1"/>
</dbReference>
<reference evidence="2 3" key="1">
    <citation type="submission" date="2015-10" db="EMBL/GenBank/DDBJ databases">
        <title>Genome analyses suggest a sexual origin of heterokaryosis in a supposedly ancient asexual fungus.</title>
        <authorList>
            <person name="Ropars J."/>
            <person name="Sedzielewska K."/>
            <person name="Noel J."/>
            <person name="Charron P."/>
            <person name="Farinelli L."/>
            <person name="Marton T."/>
            <person name="Kruger M."/>
            <person name="Pelin A."/>
            <person name="Brachmann A."/>
            <person name="Corradi N."/>
        </authorList>
    </citation>
    <scope>NUCLEOTIDE SEQUENCE [LARGE SCALE GENOMIC DNA]</scope>
    <source>
        <strain evidence="2 3">A4</strain>
    </source>
</reference>
<comment type="caution">
    <text evidence="2">The sequence shown here is derived from an EMBL/GenBank/DDBJ whole genome shotgun (WGS) entry which is preliminary data.</text>
</comment>
<dbReference type="VEuPathDB" id="FungiDB:RhiirA1_436024"/>
<organism evidence="2 3">
    <name type="scientific">Rhizophagus irregularis</name>
    <dbReference type="NCBI Taxonomy" id="588596"/>
    <lineage>
        <taxon>Eukaryota</taxon>
        <taxon>Fungi</taxon>
        <taxon>Fungi incertae sedis</taxon>
        <taxon>Mucoromycota</taxon>
        <taxon>Glomeromycotina</taxon>
        <taxon>Glomeromycetes</taxon>
        <taxon>Glomerales</taxon>
        <taxon>Glomeraceae</taxon>
        <taxon>Rhizophagus</taxon>
    </lineage>
</organism>
<sequence>MVHCFEKRNDPEILIRWIVIGYDTYLKSNIILDESMKLKILIKDYMPYDECHHKIFELLDSSDYYCIGIPVVDKKDSLIGHCFSNDYRGLHTFAYSLREKRCERLPKFSFNVLAIPKDTTFKEQIKFFEIKMNDSIINVGKHCDNEFNEFKNLNLKIFPKFISLCSICLNRSEQILLKQRLAQIKVKFLNNDNSLKISPRDFKCLFFIPLSDDDLNTETLNTLKDYYVKSQSKSKLNGGKLNQDLS</sequence>
<feature type="domain" description="DUF7431" evidence="1">
    <location>
        <begin position="2"/>
        <end position="190"/>
    </location>
</feature>
<evidence type="ECO:0000313" key="2">
    <source>
        <dbReference type="EMBL" id="PKY55886.1"/>
    </source>
</evidence>
<dbReference type="EMBL" id="LLXI01001997">
    <property type="protein sequence ID" value="PKY55886.1"/>
    <property type="molecule type" value="Genomic_DNA"/>
</dbReference>
<gene>
    <name evidence="2" type="ORF">RhiirA4_410854</name>
</gene>
<proteinExistence type="predicted"/>
<dbReference type="InterPro" id="IPR055854">
    <property type="entry name" value="DUF7431"/>
</dbReference>